<evidence type="ECO:0000313" key="1">
    <source>
        <dbReference type="EMBL" id="BCE56387.1"/>
    </source>
</evidence>
<accession>A0A809ZXY0</accession>
<name>A0A809ZXY0_9BRAD</name>
<dbReference type="EMBL" id="AP023095">
    <property type="protein sequence ID" value="BCE56387.1"/>
    <property type="molecule type" value="Genomic_DNA"/>
</dbReference>
<gene>
    <name evidence="1" type="ORF">XF5B_38990</name>
</gene>
<dbReference type="RefSeq" id="WP_183117502.1">
    <property type="nucleotide sequence ID" value="NZ_AP022638.1"/>
</dbReference>
<sequence>MKWGDTARDFDTVLAVWPNYRPLSNNWLMQELVERGDAAPIWRDRRIPSENGHVRGDVYLNREAAMSAAAALNQVLQNALSARDMDATKKRSLQLKVAKNLQSKERLHEEEALMLAEAQRRHENDPRPDTSAIVLSAESEPLRQELAGQLSKMPYLRVAMVVQRQPGGGWYRSILNLSHENIWSKPCRANKRSAEIAMRAQIANGFGLSADDHWGETKAKIRQILLPRANQLLQLASVQRMLAEALAVGQRVLVSNGIVFWYEEHGGIGWLVKHTASTKDSEGSTLWKEGTIRSINHGRLVILPYIKESGEHVRGHTRNGPNDGRAKPRHPDHYVDVPFAQLDGDLMIGLFGELPYE</sequence>
<proteinExistence type="predicted"/>
<reference evidence="1" key="1">
    <citation type="submission" date="2020-05" db="EMBL/GenBank/DDBJ databases">
        <title>Complete genome sequence of Bradyrhizobium diazoefficiens XF5 isolated from soybean nodule.</title>
        <authorList>
            <person name="Noda R."/>
            <person name="Kakizaki K."/>
            <person name="Minamisawa K."/>
        </authorList>
    </citation>
    <scope>NUCLEOTIDE SEQUENCE</scope>
    <source>
        <strain evidence="1">XF5</strain>
    </source>
</reference>
<protein>
    <submittedName>
        <fullName evidence="1">Uncharacterized protein</fullName>
    </submittedName>
</protein>
<dbReference type="AlphaFoldDB" id="A0A809ZXY0"/>
<organism evidence="1">
    <name type="scientific">Bradyrhizobium diazoefficiens</name>
    <dbReference type="NCBI Taxonomy" id="1355477"/>
    <lineage>
        <taxon>Bacteria</taxon>
        <taxon>Pseudomonadati</taxon>
        <taxon>Pseudomonadota</taxon>
        <taxon>Alphaproteobacteria</taxon>
        <taxon>Hyphomicrobiales</taxon>
        <taxon>Nitrobacteraceae</taxon>
        <taxon>Bradyrhizobium</taxon>
    </lineage>
</organism>